<gene>
    <name evidence="5" type="ORF">POI8812_02637</name>
</gene>
<name>A0A2R8ADI3_9RHOB</name>
<dbReference type="InterPro" id="IPR036390">
    <property type="entry name" value="WH_DNA-bd_sf"/>
</dbReference>
<sequence>MPIDIPTPGQPVRGSSTGKPIMALFDLLGRSWALGVIWQLSDRALTFRQLQTACEGVSPTVLNKRLKELTASGFVVRNDQGYLLSPSGAQLLALLRPLGHYSEDWAETFTQTGESLAGHSPDAPRPGP</sequence>
<dbReference type="InterPro" id="IPR002577">
    <property type="entry name" value="HTH_HxlR"/>
</dbReference>
<evidence type="ECO:0000313" key="5">
    <source>
        <dbReference type="EMBL" id="SPF30301.1"/>
    </source>
</evidence>
<dbReference type="Pfam" id="PF01638">
    <property type="entry name" value="HxlR"/>
    <property type="match status" value="1"/>
</dbReference>
<dbReference type="Gene3D" id="1.10.10.10">
    <property type="entry name" value="Winged helix-like DNA-binding domain superfamily/Winged helix DNA-binding domain"/>
    <property type="match status" value="1"/>
</dbReference>
<evidence type="ECO:0000313" key="6">
    <source>
        <dbReference type="Proteomes" id="UP000244932"/>
    </source>
</evidence>
<dbReference type="PROSITE" id="PS51118">
    <property type="entry name" value="HTH_HXLR"/>
    <property type="match status" value="1"/>
</dbReference>
<dbReference type="GO" id="GO:0003677">
    <property type="term" value="F:DNA binding"/>
    <property type="evidence" value="ECO:0007669"/>
    <property type="project" value="UniProtKB-KW"/>
</dbReference>
<keyword evidence="1" id="KW-0805">Transcription regulation</keyword>
<accession>A0A2R8ADI3</accession>
<keyword evidence="3" id="KW-0804">Transcription</keyword>
<evidence type="ECO:0000256" key="2">
    <source>
        <dbReference type="ARBA" id="ARBA00023125"/>
    </source>
</evidence>
<dbReference type="EMBL" id="OMKW01000003">
    <property type="protein sequence ID" value="SPF30301.1"/>
    <property type="molecule type" value="Genomic_DNA"/>
</dbReference>
<protein>
    <recommendedName>
        <fullName evidence="4">HTH hxlR-type domain-containing protein</fullName>
    </recommendedName>
</protein>
<evidence type="ECO:0000256" key="3">
    <source>
        <dbReference type="ARBA" id="ARBA00023163"/>
    </source>
</evidence>
<dbReference type="AlphaFoldDB" id="A0A2R8ADI3"/>
<organism evidence="5 6">
    <name type="scientific">Pontivivens insulae</name>
    <dbReference type="NCBI Taxonomy" id="1639689"/>
    <lineage>
        <taxon>Bacteria</taxon>
        <taxon>Pseudomonadati</taxon>
        <taxon>Pseudomonadota</taxon>
        <taxon>Alphaproteobacteria</taxon>
        <taxon>Rhodobacterales</taxon>
        <taxon>Paracoccaceae</taxon>
        <taxon>Pontivivens</taxon>
    </lineage>
</organism>
<evidence type="ECO:0000256" key="1">
    <source>
        <dbReference type="ARBA" id="ARBA00023015"/>
    </source>
</evidence>
<evidence type="ECO:0000259" key="4">
    <source>
        <dbReference type="PROSITE" id="PS51118"/>
    </source>
</evidence>
<keyword evidence="2" id="KW-0238">DNA-binding</keyword>
<dbReference type="PANTHER" id="PTHR33204:SF37">
    <property type="entry name" value="HTH-TYPE TRANSCRIPTIONAL REGULATOR YODB"/>
    <property type="match status" value="1"/>
</dbReference>
<proteinExistence type="predicted"/>
<dbReference type="RefSeq" id="WP_181377202.1">
    <property type="nucleotide sequence ID" value="NZ_OMKW01000003.1"/>
</dbReference>
<feature type="domain" description="HTH hxlR-type" evidence="4">
    <location>
        <begin position="19"/>
        <end position="110"/>
    </location>
</feature>
<reference evidence="5 6" key="1">
    <citation type="submission" date="2018-03" db="EMBL/GenBank/DDBJ databases">
        <authorList>
            <person name="Keele B.F."/>
        </authorList>
    </citation>
    <scope>NUCLEOTIDE SEQUENCE [LARGE SCALE GENOMIC DNA]</scope>
    <source>
        <strain evidence="5 6">CeCT 8812</strain>
    </source>
</reference>
<dbReference type="InterPro" id="IPR036388">
    <property type="entry name" value="WH-like_DNA-bd_sf"/>
</dbReference>
<dbReference type="SUPFAM" id="SSF46785">
    <property type="entry name" value="Winged helix' DNA-binding domain"/>
    <property type="match status" value="1"/>
</dbReference>
<keyword evidence="6" id="KW-1185">Reference proteome</keyword>
<dbReference type="Proteomes" id="UP000244932">
    <property type="component" value="Unassembled WGS sequence"/>
</dbReference>
<dbReference type="PANTHER" id="PTHR33204">
    <property type="entry name" value="TRANSCRIPTIONAL REGULATOR, MARR FAMILY"/>
    <property type="match status" value="1"/>
</dbReference>